<evidence type="ECO:0000256" key="1">
    <source>
        <dbReference type="SAM" id="Phobius"/>
    </source>
</evidence>
<protein>
    <submittedName>
        <fullName evidence="2">Uncharacterized protein</fullName>
    </submittedName>
</protein>
<gene>
    <name evidence="2" type="ORF">ENJ96_05275</name>
</gene>
<comment type="caution">
    <text evidence="2">The sequence shown here is derived from an EMBL/GenBank/DDBJ whole genome shotgun (WGS) entry which is preliminary data.</text>
</comment>
<sequence>MKWPSFTLKEKIELGIGICLCILFGVRYYPENLSKTLLESLRWIFGFFFYSGVFTYMLRGLCRKIFKQTFSFKTGIKMAVWLAVASAIAQSIHETIKIYQHPTP</sequence>
<dbReference type="AlphaFoldDB" id="A0A7V5U2S4"/>
<keyword evidence="1" id="KW-0472">Membrane</keyword>
<dbReference type="EMBL" id="DROK01000153">
    <property type="protein sequence ID" value="HHI97246.1"/>
    <property type="molecule type" value="Genomic_DNA"/>
</dbReference>
<proteinExistence type="predicted"/>
<evidence type="ECO:0000313" key="2">
    <source>
        <dbReference type="EMBL" id="HHI97246.1"/>
    </source>
</evidence>
<keyword evidence="1" id="KW-1133">Transmembrane helix</keyword>
<accession>A0A7V5U2S4</accession>
<feature type="transmembrane region" description="Helical" evidence="1">
    <location>
        <begin position="41"/>
        <end position="58"/>
    </location>
</feature>
<keyword evidence="1" id="KW-0812">Transmembrane</keyword>
<dbReference type="Proteomes" id="UP000886101">
    <property type="component" value="Unassembled WGS sequence"/>
</dbReference>
<name>A0A7V5U2S4_9BACT</name>
<reference evidence="2" key="1">
    <citation type="journal article" date="2020" name="mSystems">
        <title>Genome- and Community-Level Interaction Insights into Carbon Utilization and Element Cycling Functions of Hydrothermarchaeota in Hydrothermal Sediment.</title>
        <authorList>
            <person name="Zhou Z."/>
            <person name="Liu Y."/>
            <person name="Xu W."/>
            <person name="Pan J."/>
            <person name="Luo Z.H."/>
            <person name="Li M."/>
        </authorList>
    </citation>
    <scope>NUCLEOTIDE SEQUENCE [LARGE SCALE GENOMIC DNA]</scope>
    <source>
        <strain evidence="2">HyVt-533</strain>
    </source>
</reference>
<feature type="transmembrane region" description="Helical" evidence="1">
    <location>
        <begin position="12"/>
        <end position="29"/>
    </location>
</feature>
<organism evidence="2">
    <name type="scientific">Thermodesulfatator atlanticus</name>
    <dbReference type="NCBI Taxonomy" id="501497"/>
    <lineage>
        <taxon>Bacteria</taxon>
        <taxon>Pseudomonadati</taxon>
        <taxon>Thermodesulfobacteriota</taxon>
        <taxon>Thermodesulfobacteria</taxon>
        <taxon>Thermodesulfobacteriales</taxon>
        <taxon>Thermodesulfatatoraceae</taxon>
        <taxon>Thermodesulfatator</taxon>
    </lineage>
</organism>